<dbReference type="EMBL" id="RRYP01002562">
    <property type="protein sequence ID" value="TNV84644.1"/>
    <property type="molecule type" value="Genomic_DNA"/>
</dbReference>
<name>A0A8J8P1Z8_HALGN</name>
<sequence>MNKVINSQSSEGFWSDESLLSQVASLSGDATLTLEKVKIALKTDVKPESLTRVVLTVLALWVLSKKFEYKEDEWQMIARKAKNYLKAHGIQKLEPIYQRLFPGEE</sequence>
<accession>A0A8J8P1Z8</accession>
<comment type="caution">
    <text evidence="1">The sequence shown here is derived from an EMBL/GenBank/DDBJ whole genome shotgun (WGS) entry which is preliminary data.</text>
</comment>
<reference evidence="1" key="1">
    <citation type="submission" date="2019-06" db="EMBL/GenBank/DDBJ databases">
        <authorList>
            <person name="Zheng W."/>
        </authorList>
    </citation>
    <scope>NUCLEOTIDE SEQUENCE</scope>
    <source>
        <strain evidence="1">QDHG01</strain>
    </source>
</reference>
<dbReference type="AlphaFoldDB" id="A0A8J8P1Z8"/>
<organism evidence="1 2">
    <name type="scientific">Halteria grandinella</name>
    <dbReference type="NCBI Taxonomy" id="5974"/>
    <lineage>
        <taxon>Eukaryota</taxon>
        <taxon>Sar</taxon>
        <taxon>Alveolata</taxon>
        <taxon>Ciliophora</taxon>
        <taxon>Intramacronucleata</taxon>
        <taxon>Spirotrichea</taxon>
        <taxon>Stichotrichia</taxon>
        <taxon>Sporadotrichida</taxon>
        <taxon>Halteriidae</taxon>
        <taxon>Halteria</taxon>
    </lineage>
</organism>
<gene>
    <name evidence="1" type="ORF">FGO68_gene15650</name>
</gene>
<evidence type="ECO:0000313" key="1">
    <source>
        <dbReference type="EMBL" id="TNV84644.1"/>
    </source>
</evidence>
<proteinExistence type="predicted"/>
<dbReference type="OrthoDB" id="323997at2759"/>
<dbReference type="Proteomes" id="UP000785679">
    <property type="component" value="Unassembled WGS sequence"/>
</dbReference>
<keyword evidence="2" id="KW-1185">Reference proteome</keyword>
<evidence type="ECO:0000313" key="2">
    <source>
        <dbReference type="Proteomes" id="UP000785679"/>
    </source>
</evidence>
<protein>
    <submittedName>
        <fullName evidence="1">Uncharacterized protein</fullName>
    </submittedName>
</protein>